<protein>
    <submittedName>
        <fullName evidence="2">Uncharacterized protein</fullName>
    </submittedName>
</protein>
<feature type="transmembrane region" description="Helical" evidence="1">
    <location>
        <begin position="45"/>
        <end position="65"/>
    </location>
</feature>
<evidence type="ECO:0000256" key="1">
    <source>
        <dbReference type="SAM" id="Phobius"/>
    </source>
</evidence>
<feature type="transmembrane region" description="Helical" evidence="1">
    <location>
        <begin position="12"/>
        <end position="33"/>
    </location>
</feature>
<feature type="transmembrane region" description="Helical" evidence="1">
    <location>
        <begin position="177"/>
        <end position="196"/>
    </location>
</feature>
<keyword evidence="1" id="KW-0812">Transmembrane</keyword>
<gene>
    <name evidence="2" type="ORF">E6A44_013265</name>
</gene>
<feature type="transmembrane region" description="Helical" evidence="1">
    <location>
        <begin position="275"/>
        <end position="293"/>
    </location>
</feature>
<accession>A0ABW9JBP5</accession>
<proteinExistence type="predicted"/>
<keyword evidence="3" id="KW-1185">Reference proteome</keyword>
<feature type="transmembrane region" description="Helical" evidence="1">
    <location>
        <begin position="77"/>
        <end position="95"/>
    </location>
</feature>
<dbReference type="EMBL" id="SSHJ02000007">
    <property type="protein sequence ID" value="MFN0256551.1"/>
    <property type="molecule type" value="Genomic_DNA"/>
</dbReference>
<feature type="transmembrane region" description="Helical" evidence="1">
    <location>
        <begin position="137"/>
        <end position="157"/>
    </location>
</feature>
<reference evidence="2 3" key="1">
    <citation type="submission" date="2024-12" db="EMBL/GenBank/DDBJ databases">
        <authorList>
            <person name="Hu S."/>
        </authorList>
    </citation>
    <scope>NUCLEOTIDE SEQUENCE [LARGE SCALE GENOMIC DNA]</scope>
    <source>
        <strain evidence="2 3">THG-T11</strain>
    </source>
</reference>
<dbReference type="RefSeq" id="WP_211659873.1">
    <property type="nucleotide sequence ID" value="NZ_SSHJ02000007.1"/>
</dbReference>
<feature type="transmembrane region" description="Helical" evidence="1">
    <location>
        <begin position="234"/>
        <end position="255"/>
    </location>
</feature>
<evidence type="ECO:0000313" key="3">
    <source>
        <dbReference type="Proteomes" id="UP001517247"/>
    </source>
</evidence>
<keyword evidence="1" id="KW-1133">Transmembrane helix</keyword>
<dbReference type="Proteomes" id="UP001517247">
    <property type="component" value="Unassembled WGS sequence"/>
</dbReference>
<feature type="transmembrane region" description="Helical" evidence="1">
    <location>
        <begin position="208"/>
        <end position="228"/>
    </location>
</feature>
<feature type="transmembrane region" description="Helical" evidence="1">
    <location>
        <begin position="323"/>
        <end position="342"/>
    </location>
</feature>
<organism evidence="2 3">
    <name type="scientific">Pedobacter ureilyticus</name>
    <dbReference type="NCBI Taxonomy" id="1393051"/>
    <lineage>
        <taxon>Bacteria</taxon>
        <taxon>Pseudomonadati</taxon>
        <taxon>Bacteroidota</taxon>
        <taxon>Sphingobacteriia</taxon>
        <taxon>Sphingobacteriales</taxon>
        <taxon>Sphingobacteriaceae</taxon>
        <taxon>Pedobacter</taxon>
    </lineage>
</organism>
<feature type="transmembrane region" description="Helical" evidence="1">
    <location>
        <begin position="101"/>
        <end position="116"/>
    </location>
</feature>
<name>A0ABW9JBP5_9SPHI</name>
<keyword evidence="1" id="KW-0472">Membrane</keyword>
<evidence type="ECO:0000313" key="2">
    <source>
        <dbReference type="EMBL" id="MFN0256551.1"/>
    </source>
</evidence>
<comment type="caution">
    <text evidence="2">The sequence shown here is derived from an EMBL/GenBank/DDBJ whole genome shotgun (WGS) entry which is preliminary data.</text>
</comment>
<sequence length="353" mass="42149">MMVNKQPWLHSAWNDWIFILFPPFACLLLIIFFPTEFQQAEGMPIAYWLILVVFIDVSHVYSTLYRTYFNRNNLTQNRFLLFVIPLACYLLGVFIYNVDDLWFWRILAYLAVYHFIRQQYGFMKLYKRQDVNKNWSSWIDTITIYTATLYPIIFWHLDGNRNFNWFIDGDFIRFQNGNLLSMASTIYVVIVALYLFKEFYHCYKQRNVNIPKNLLILGTGLSWYFGIVHFNGDLTFTLLNVVSHGIPYMALIWFFEKKRKENVQVNSAKLYKIAFGKYGLLFFISAIILFAYLEEGLWDSLIWNEHQQIFKPFSFLPSISNNSLFNVIVPLLVVPQATHYVLDGFIWKKKYNF</sequence>